<dbReference type="OrthoDB" id="2281003at2759"/>
<accession>A0A1X2IXI3</accession>
<organism evidence="1 2">
    <name type="scientific">Absidia repens</name>
    <dbReference type="NCBI Taxonomy" id="90262"/>
    <lineage>
        <taxon>Eukaryota</taxon>
        <taxon>Fungi</taxon>
        <taxon>Fungi incertae sedis</taxon>
        <taxon>Mucoromycota</taxon>
        <taxon>Mucoromycotina</taxon>
        <taxon>Mucoromycetes</taxon>
        <taxon>Mucorales</taxon>
        <taxon>Cunninghamellaceae</taxon>
        <taxon>Absidia</taxon>
    </lineage>
</organism>
<protein>
    <submittedName>
        <fullName evidence="1">Uncharacterized protein</fullName>
    </submittedName>
</protein>
<reference evidence="1 2" key="1">
    <citation type="submission" date="2016-07" db="EMBL/GenBank/DDBJ databases">
        <title>Pervasive Adenine N6-methylation of Active Genes in Fungi.</title>
        <authorList>
            <consortium name="DOE Joint Genome Institute"/>
            <person name="Mondo S.J."/>
            <person name="Dannebaum R.O."/>
            <person name="Kuo R.C."/>
            <person name="Labutti K."/>
            <person name="Haridas S."/>
            <person name="Kuo A."/>
            <person name="Salamov A."/>
            <person name="Ahrendt S.R."/>
            <person name="Lipzen A."/>
            <person name="Sullivan W."/>
            <person name="Andreopoulos W.B."/>
            <person name="Clum A."/>
            <person name="Lindquist E."/>
            <person name="Daum C."/>
            <person name="Ramamoorthy G.K."/>
            <person name="Gryganskyi A."/>
            <person name="Culley D."/>
            <person name="Magnuson J.K."/>
            <person name="James T.Y."/>
            <person name="O'Malley M.A."/>
            <person name="Stajich J.E."/>
            <person name="Spatafora J.W."/>
            <person name="Visel A."/>
            <person name="Grigoriev I.V."/>
        </authorList>
    </citation>
    <scope>NUCLEOTIDE SEQUENCE [LARGE SCALE GENOMIC DNA]</scope>
    <source>
        <strain evidence="1 2">NRRL 1336</strain>
    </source>
</reference>
<evidence type="ECO:0000313" key="2">
    <source>
        <dbReference type="Proteomes" id="UP000193560"/>
    </source>
</evidence>
<sequence length="141" mass="15161">MAFAIPVLIGAPIGYFTWSLVCKHVDYQVAKLCYDDNIPSTQKDGSPLTMTQQLEYYPPRSMTMSMVGSVASCGVLGKTMFPAATRHRLFFAKAPPHANIRIETLKLGMELLVRSGIVFYGTAVGGAVTGRLAVASVGTKS</sequence>
<name>A0A1X2IXI3_9FUNG</name>
<gene>
    <name evidence="1" type="ORF">BCR42DRAFT_365067</name>
</gene>
<evidence type="ECO:0000313" key="1">
    <source>
        <dbReference type="EMBL" id="ORZ23993.1"/>
    </source>
</evidence>
<keyword evidence="2" id="KW-1185">Reference proteome</keyword>
<dbReference type="Proteomes" id="UP000193560">
    <property type="component" value="Unassembled WGS sequence"/>
</dbReference>
<comment type="caution">
    <text evidence="1">The sequence shown here is derived from an EMBL/GenBank/DDBJ whole genome shotgun (WGS) entry which is preliminary data.</text>
</comment>
<dbReference type="AlphaFoldDB" id="A0A1X2IXI3"/>
<dbReference type="EMBL" id="MCGE01000002">
    <property type="protein sequence ID" value="ORZ23993.1"/>
    <property type="molecule type" value="Genomic_DNA"/>
</dbReference>
<proteinExistence type="predicted"/>